<dbReference type="Gene3D" id="2.10.60.10">
    <property type="entry name" value="CD59"/>
    <property type="match status" value="1"/>
</dbReference>
<reference evidence="6" key="1">
    <citation type="submission" date="2025-08" db="UniProtKB">
        <authorList>
            <consortium name="Ensembl"/>
        </authorList>
    </citation>
    <scope>IDENTIFICATION</scope>
</reference>
<dbReference type="FunFam" id="2.10.60.10:FF:000001">
    <property type="entry name" value="Receptor protein serine/threonine kinase"/>
    <property type="match status" value="1"/>
</dbReference>
<keyword evidence="2 4" id="KW-0732">Signal</keyword>
<evidence type="ECO:0000256" key="1">
    <source>
        <dbReference type="ARBA" id="ARBA00004370"/>
    </source>
</evidence>
<evidence type="ECO:0000256" key="3">
    <source>
        <dbReference type="ARBA" id="ARBA00023136"/>
    </source>
</evidence>
<feature type="chain" id="PRO_5034407344" description="Activin types I and II receptor domain-containing protein" evidence="4">
    <location>
        <begin position="38"/>
        <end position="188"/>
    </location>
</feature>
<evidence type="ECO:0000256" key="4">
    <source>
        <dbReference type="SAM" id="SignalP"/>
    </source>
</evidence>
<dbReference type="AlphaFoldDB" id="A0A8C2GHH3"/>
<feature type="signal peptide" evidence="4">
    <location>
        <begin position="1"/>
        <end position="37"/>
    </location>
</feature>
<organism evidence="6 7">
    <name type="scientific">Cyprinus carpio</name>
    <name type="common">Common carp</name>
    <dbReference type="NCBI Taxonomy" id="7962"/>
    <lineage>
        <taxon>Eukaryota</taxon>
        <taxon>Metazoa</taxon>
        <taxon>Chordata</taxon>
        <taxon>Craniata</taxon>
        <taxon>Vertebrata</taxon>
        <taxon>Euteleostomi</taxon>
        <taxon>Actinopterygii</taxon>
        <taxon>Neopterygii</taxon>
        <taxon>Teleostei</taxon>
        <taxon>Ostariophysi</taxon>
        <taxon>Cypriniformes</taxon>
        <taxon>Cyprinidae</taxon>
        <taxon>Cyprininae</taxon>
        <taxon>Cyprinus</taxon>
    </lineage>
</organism>
<sequence length="188" mass="20836">MPWFHARVSGMELQVQTRWTSLLFLLGSLWLCSSTQANVLESMLQRNSGKLTTGGGKESSGSATPVIPERMLLCHCYHHCPEDSTNNTCRTDGYCFTMVEEEEGSSPLLTSGCLGLVGSEFQCRDTGNARLRRILECCTDQDFCNRDLHPTLPPLKRPGAAGIELQWECVPYRYNEKDTPSHGSASVS</sequence>
<evidence type="ECO:0000313" key="6">
    <source>
        <dbReference type="Ensembl" id="ENSCCRP00015094931.1"/>
    </source>
</evidence>
<protein>
    <recommendedName>
        <fullName evidence="5">Activin types I and II receptor domain-containing protein</fullName>
    </recommendedName>
</protein>
<evidence type="ECO:0000259" key="5">
    <source>
        <dbReference type="Pfam" id="PF01064"/>
    </source>
</evidence>
<proteinExistence type="predicted"/>
<evidence type="ECO:0000256" key="2">
    <source>
        <dbReference type="ARBA" id="ARBA00022729"/>
    </source>
</evidence>
<dbReference type="GO" id="GO:0004675">
    <property type="term" value="F:transmembrane receptor protein serine/threonine kinase activity"/>
    <property type="evidence" value="ECO:0007669"/>
    <property type="project" value="InterPro"/>
</dbReference>
<evidence type="ECO:0000313" key="7">
    <source>
        <dbReference type="Proteomes" id="UP000694700"/>
    </source>
</evidence>
<comment type="subcellular location">
    <subcellularLocation>
        <location evidence="1">Membrane</location>
    </subcellularLocation>
</comment>
<dbReference type="GO" id="GO:0016020">
    <property type="term" value="C:membrane"/>
    <property type="evidence" value="ECO:0007669"/>
    <property type="project" value="UniProtKB-SubCell"/>
</dbReference>
<accession>A0A8C2GHH3</accession>
<dbReference type="Ensembl" id="ENSCCRT00015098006.1">
    <property type="protein sequence ID" value="ENSCCRP00015094931.1"/>
    <property type="gene ID" value="ENSCCRG00015038291.1"/>
</dbReference>
<dbReference type="Proteomes" id="UP000694700">
    <property type="component" value="Unplaced"/>
</dbReference>
<dbReference type="InterPro" id="IPR000472">
    <property type="entry name" value="Activin_recp"/>
</dbReference>
<dbReference type="Pfam" id="PF01064">
    <property type="entry name" value="Activin_recp"/>
    <property type="match status" value="1"/>
</dbReference>
<dbReference type="InterPro" id="IPR045860">
    <property type="entry name" value="Snake_toxin-like_sf"/>
</dbReference>
<keyword evidence="3" id="KW-0472">Membrane</keyword>
<dbReference type="SUPFAM" id="SSF57302">
    <property type="entry name" value="Snake toxin-like"/>
    <property type="match status" value="1"/>
</dbReference>
<name>A0A8C2GHH3_CYPCA</name>
<feature type="domain" description="Activin types I and II receptor" evidence="5">
    <location>
        <begin position="73"/>
        <end position="147"/>
    </location>
</feature>
<dbReference type="CDD" id="cd23613">
    <property type="entry name" value="TFP_LU_ECD_BMPR1B"/>
    <property type="match status" value="1"/>
</dbReference>